<evidence type="ECO:0000256" key="1">
    <source>
        <dbReference type="SAM" id="Phobius"/>
    </source>
</evidence>
<feature type="transmembrane region" description="Helical" evidence="1">
    <location>
        <begin position="102"/>
        <end position="125"/>
    </location>
</feature>
<keyword evidence="1" id="KW-1133">Transmembrane helix</keyword>
<keyword evidence="1" id="KW-0812">Transmembrane</keyword>
<keyword evidence="3" id="KW-1185">Reference proteome</keyword>
<gene>
    <name evidence="2" type="ORF">GMOD_00000917</name>
</gene>
<evidence type="ECO:0000313" key="3">
    <source>
        <dbReference type="Proteomes" id="UP000265663"/>
    </source>
</evidence>
<name>A0A3M7LXQ2_9PLEO</name>
<dbReference type="EMBL" id="KE747810">
    <property type="protein sequence ID" value="RMZ67047.1"/>
    <property type="molecule type" value="Genomic_DNA"/>
</dbReference>
<evidence type="ECO:0000313" key="2">
    <source>
        <dbReference type="EMBL" id="RMZ67047.1"/>
    </source>
</evidence>
<reference evidence="2 3" key="1">
    <citation type="journal article" date="2014" name="PLoS ONE">
        <title>De novo Genome Assembly of the Fungal Plant Pathogen Pyrenophora semeniperda.</title>
        <authorList>
            <person name="Soliai M.M."/>
            <person name="Meyer S.E."/>
            <person name="Udall J.A."/>
            <person name="Elzinga D.E."/>
            <person name="Hermansen R.A."/>
            <person name="Bodily P.M."/>
            <person name="Hart A.A."/>
            <person name="Coleman C.E."/>
        </authorList>
    </citation>
    <scope>NUCLEOTIDE SEQUENCE [LARGE SCALE GENOMIC DNA]</scope>
    <source>
        <strain evidence="2 3">CCB06</strain>
        <tissue evidence="2">Mycelium</tissue>
    </source>
</reference>
<accession>A0A3M7LXQ2</accession>
<protein>
    <submittedName>
        <fullName evidence="2">Uncharacterized protein</fullName>
    </submittedName>
</protein>
<proteinExistence type="predicted"/>
<keyword evidence="1" id="KW-0472">Membrane</keyword>
<organism evidence="2 3">
    <name type="scientific">Pyrenophora seminiperda CCB06</name>
    <dbReference type="NCBI Taxonomy" id="1302712"/>
    <lineage>
        <taxon>Eukaryota</taxon>
        <taxon>Fungi</taxon>
        <taxon>Dikarya</taxon>
        <taxon>Ascomycota</taxon>
        <taxon>Pezizomycotina</taxon>
        <taxon>Dothideomycetes</taxon>
        <taxon>Pleosporomycetidae</taxon>
        <taxon>Pleosporales</taxon>
        <taxon>Pleosporineae</taxon>
        <taxon>Pleosporaceae</taxon>
        <taxon>Pyrenophora</taxon>
    </lineage>
</organism>
<dbReference type="AlphaFoldDB" id="A0A3M7LXQ2"/>
<dbReference type="Proteomes" id="UP000265663">
    <property type="component" value="Unassembled WGS sequence"/>
</dbReference>
<sequence>MHAFMSLQTKRFVATSLSRVTERGGGRQAGAGQGMRGRWWRSLVVPAVRWESHVHFSPPLVRLRQQKSLEGMNRLETRLRESAGGRVAVWQLMTQRPQGPRLWLFFPAFFFFFLFTSVTVVLPWASRGALTAELAETHTLSQSGGSQQYLFLVEGPRRQHAIFECACQERKRGNVYMGGLRGRDEVLDVGCLAWSSWSCSKMV</sequence>